<dbReference type="GO" id="GO:0032506">
    <property type="term" value="P:cytokinetic process"/>
    <property type="evidence" value="ECO:0007669"/>
    <property type="project" value="TreeGrafter"/>
</dbReference>
<proteinExistence type="predicted"/>
<dbReference type="GO" id="GO:0030428">
    <property type="term" value="C:cell septum"/>
    <property type="evidence" value="ECO:0007669"/>
    <property type="project" value="TreeGrafter"/>
</dbReference>
<feature type="region of interest" description="Disordered" evidence="1">
    <location>
        <begin position="58"/>
        <end position="77"/>
    </location>
</feature>
<name>A0A4R3M3Q5_9BURK</name>
<reference evidence="3 4" key="1">
    <citation type="submission" date="2019-03" db="EMBL/GenBank/DDBJ databases">
        <title>Genomic Encyclopedia of Type Strains, Phase IV (KMG-IV): sequencing the most valuable type-strain genomes for metagenomic binning, comparative biology and taxonomic classification.</title>
        <authorList>
            <person name="Goeker M."/>
        </authorList>
    </citation>
    <scope>NUCLEOTIDE SEQUENCE [LARGE SCALE GENOMIC DNA]</scope>
    <source>
        <strain evidence="3 4">DSM 24591</strain>
    </source>
</reference>
<dbReference type="InterPro" id="IPR052521">
    <property type="entry name" value="Cell_div_SPOR-domain"/>
</dbReference>
<keyword evidence="4" id="KW-1185">Reference proteome</keyword>
<dbReference type="AlphaFoldDB" id="A0A4R3M3Q5"/>
<dbReference type="GO" id="GO:0032153">
    <property type="term" value="C:cell division site"/>
    <property type="evidence" value="ECO:0007669"/>
    <property type="project" value="TreeGrafter"/>
</dbReference>
<dbReference type="Pfam" id="PF05036">
    <property type="entry name" value="SPOR"/>
    <property type="match status" value="1"/>
</dbReference>
<gene>
    <name evidence="3" type="ORF">EDC26_10993</name>
</gene>
<feature type="domain" description="SPOR" evidence="2">
    <location>
        <begin position="176"/>
        <end position="254"/>
    </location>
</feature>
<protein>
    <submittedName>
        <fullName evidence="3">Cell division protein FtsN</fullName>
    </submittedName>
</protein>
<dbReference type="EMBL" id="SMAJ01000009">
    <property type="protein sequence ID" value="TCT05805.1"/>
    <property type="molecule type" value="Genomic_DNA"/>
</dbReference>
<dbReference type="Proteomes" id="UP000295525">
    <property type="component" value="Unassembled WGS sequence"/>
</dbReference>
<feature type="compositionally biased region" description="Polar residues" evidence="1">
    <location>
        <begin position="96"/>
        <end position="105"/>
    </location>
</feature>
<dbReference type="PANTHER" id="PTHR38687">
    <property type="entry name" value="CELL DIVISION PROTEIN DEDD-RELATED"/>
    <property type="match status" value="1"/>
</dbReference>
<comment type="caution">
    <text evidence="3">The sequence shown here is derived from an EMBL/GenBank/DDBJ whole genome shotgun (WGS) entry which is preliminary data.</text>
</comment>
<dbReference type="PANTHER" id="PTHR38687:SF1">
    <property type="entry name" value="CELL DIVISION PROTEIN DEDD"/>
    <property type="match status" value="1"/>
</dbReference>
<evidence type="ECO:0000313" key="3">
    <source>
        <dbReference type="EMBL" id="TCT05805.1"/>
    </source>
</evidence>
<feature type="compositionally biased region" description="Low complexity" evidence="1">
    <location>
        <begin position="163"/>
        <end position="174"/>
    </location>
</feature>
<dbReference type="RefSeq" id="WP_132583207.1">
    <property type="nucleotide sequence ID" value="NZ_SMAJ01000009.1"/>
</dbReference>
<dbReference type="OrthoDB" id="7063246at2"/>
<dbReference type="SUPFAM" id="SSF110997">
    <property type="entry name" value="Sporulation related repeat"/>
    <property type="match status" value="1"/>
</dbReference>
<dbReference type="InterPro" id="IPR007730">
    <property type="entry name" value="SPOR-like_dom"/>
</dbReference>
<evidence type="ECO:0000259" key="2">
    <source>
        <dbReference type="PROSITE" id="PS51724"/>
    </source>
</evidence>
<organism evidence="3 4">
    <name type="scientific">Paralcaligenes ureilyticus</name>
    <dbReference type="NCBI Taxonomy" id="627131"/>
    <lineage>
        <taxon>Bacteria</taxon>
        <taxon>Pseudomonadati</taxon>
        <taxon>Pseudomonadota</taxon>
        <taxon>Betaproteobacteria</taxon>
        <taxon>Burkholderiales</taxon>
        <taxon>Alcaligenaceae</taxon>
        <taxon>Paralcaligenes</taxon>
    </lineage>
</organism>
<feature type="region of interest" description="Disordered" evidence="1">
    <location>
        <begin position="82"/>
        <end position="119"/>
    </location>
</feature>
<sequence length="254" mass="25736">MARNNRNSSGSKSGGSTLFAVLTGLIIGLALAAVVAVFVARAPMPFVDHASRDPAKTLLPEVKDAPDPNLGLYGKDGAAGVAPTGPVNTAPAPASGQASATNAQTPPAAGKAAESPKGDNLSKLIATLTDDSKAPAKPAAAPAATGSHATPHDTKPAPEAKPAPKAAAATKTPAPANTQTIYFLQAGAFRSNKDAEAIKAQILLMGLPAEVQKAQVNGSTINRVRVGPFKGIDEMNRSRARLGEEKIASSVMRQ</sequence>
<keyword evidence="3" id="KW-0131">Cell cycle</keyword>
<dbReference type="PROSITE" id="PS51724">
    <property type="entry name" value="SPOR"/>
    <property type="match status" value="1"/>
</dbReference>
<dbReference type="GO" id="GO:0042834">
    <property type="term" value="F:peptidoglycan binding"/>
    <property type="evidence" value="ECO:0007669"/>
    <property type="project" value="InterPro"/>
</dbReference>
<feature type="compositionally biased region" description="Low complexity" evidence="1">
    <location>
        <begin position="135"/>
        <end position="144"/>
    </location>
</feature>
<dbReference type="Gene3D" id="3.30.70.1070">
    <property type="entry name" value="Sporulation related repeat"/>
    <property type="match status" value="1"/>
</dbReference>
<feature type="region of interest" description="Disordered" evidence="1">
    <location>
        <begin position="131"/>
        <end position="174"/>
    </location>
</feature>
<accession>A0A4R3M3Q5</accession>
<dbReference type="InterPro" id="IPR036680">
    <property type="entry name" value="SPOR-like_sf"/>
</dbReference>
<evidence type="ECO:0000313" key="4">
    <source>
        <dbReference type="Proteomes" id="UP000295525"/>
    </source>
</evidence>
<evidence type="ECO:0000256" key="1">
    <source>
        <dbReference type="SAM" id="MobiDB-lite"/>
    </source>
</evidence>
<keyword evidence="3" id="KW-0132">Cell division</keyword>